<name>A0A8H3J9D3_9LECA</name>
<dbReference type="Proteomes" id="UP000664534">
    <property type="component" value="Unassembled WGS sequence"/>
</dbReference>
<organism evidence="2 3">
    <name type="scientific">Imshaugia aleurites</name>
    <dbReference type="NCBI Taxonomy" id="172621"/>
    <lineage>
        <taxon>Eukaryota</taxon>
        <taxon>Fungi</taxon>
        <taxon>Dikarya</taxon>
        <taxon>Ascomycota</taxon>
        <taxon>Pezizomycotina</taxon>
        <taxon>Lecanoromycetes</taxon>
        <taxon>OSLEUM clade</taxon>
        <taxon>Lecanoromycetidae</taxon>
        <taxon>Lecanorales</taxon>
        <taxon>Lecanorineae</taxon>
        <taxon>Parmeliaceae</taxon>
        <taxon>Imshaugia</taxon>
    </lineage>
</organism>
<dbReference type="EMBL" id="CAJPDT010000277">
    <property type="protein sequence ID" value="CAF9942854.1"/>
    <property type="molecule type" value="Genomic_DNA"/>
</dbReference>
<dbReference type="OrthoDB" id="5420892at2759"/>
<sequence>SSDDSLSESDGDDDDNYATDMSSPRSLSPTRSSSSESRAERTRCDFCELWFESNEEHDDHRDENTSGCSQHKICFPRSDNYQHAKDDYHESCFVPGCDSYHADASAGYTDEEIMDHVWDEHTERG</sequence>
<evidence type="ECO:0000313" key="2">
    <source>
        <dbReference type="EMBL" id="CAF9942854.1"/>
    </source>
</evidence>
<accession>A0A8H3J9D3</accession>
<feature type="non-terminal residue" evidence="2">
    <location>
        <position position="1"/>
    </location>
</feature>
<evidence type="ECO:0000256" key="1">
    <source>
        <dbReference type="SAM" id="MobiDB-lite"/>
    </source>
</evidence>
<feature type="compositionally biased region" description="Acidic residues" evidence="1">
    <location>
        <begin position="1"/>
        <end position="17"/>
    </location>
</feature>
<gene>
    <name evidence="2" type="ORF">IMSHALPRED_005177</name>
</gene>
<evidence type="ECO:0000313" key="3">
    <source>
        <dbReference type="Proteomes" id="UP000664534"/>
    </source>
</evidence>
<feature type="region of interest" description="Disordered" evidence="1">
    <location>
        <begin position="1"/>
        <end position="41"/>
    </location>
</feature>
<reference evidence="2" key="1">
    <citation type="submission" date="2021-03" db="EMBL/GenBank/DDBJ databases">
        <authorList>
            <person name="Tagirdzhanova G."/>
        </authorList>
    </citation>
    <scope>NUCLEOTIDE SEQUENCE</scope>
</reference>
<keyword evidence="3" id="KW-1185">Reference proteome</keyword>
<dbReference type="AlphaFoldDB" id="A0A8H3J9D3"/>
<feature type="compositionally biased region" description="Low complexity" evidence="1">
    <location>
        <begin position="22"/>
        <end position="36"/>
    </location>
</feature>
<proteinExistence type="predicted"/>
<protein>
    <submittedName>
        <fullName evidence="2">Uncharacterized protein</fullName>
    </submittedName>
</protein>
<comment type="caution">
    <text evidence="2">The sequence shown here is derived from an EMBL/GenBank/DDBJ whole genome shotgun (WGS) entry which is preliminary data.</text>
</comment>